<dbReference type="EMBL" id="JBFQXQ010000001">
    <property type="protein sequence ID" value="MEX3170757.1"/>
    <property type="molecule type" value="Genomic_DNA"/>
</dbReference>
<gene>
    <name evidence="1" type="ORF">AB4M04_01495</name>
</gene>
<dbReference type="Pfam" id="PF14359">
    <property type="entry name" value="DUF4406"/>
    <property type="match status" value="1"/>
</dbReference>
<evidence type="ECO:0000313" key="2">
    <source>
        <dbReference type="Proteomes" id="UP001558101"/>
    </source>
</evidence>
<dbReference type="Gene3D" id="3.40.50.10400">
    <property type="entry name" value="Hypothetical protein PA1492"/>
    <property type="match status" value="1"/>
</dbReference>
<comment type="caution">
    <text evidence="1">The sequence shown here is derived from an EMBL/GenBank/DDBJ whole genome shotgun (WGS) entry which is preliminary data.</text>
</comment>
<protein>
    <submittedName>
        <fullName evidence="1">DUF4406 domain-containing protein</fullName>
    </submittedName>
</protein>
<sequence length="104" mass="11493">MVHKVYIAGPMTGLPEFNRPAFFSMAEHVKCTGAVPLNPATLPDGLTQPEYMDICIAMMRCATKVIFLNGWQHSLGARAEMALAEKLGLVIEHQGETHDPDTRR</sequence>
<name>A0ABV3UBA2_9GAMM</name>
<reference evidence="1 2" key="1">
    <citation type="submission" date="2024-07" db="EMBL/GenBank/DDBJ databases">
        <title>Genomes of novel Serratia strains from suburban soil.</title>
        <authorList>
            <person name="Markert E.X."/>
            <person name="Severe K."/>
            <person name="Severe L."/>
            <person name="Twing K.I."/>
            <person name="Ward L.M."/>
        </authorList>
    </citation>
    <scope>NUCLEOTIDE SEQUENCE [LARGE SCALE GENOMIC DNA]</scope>
    <source>
        <strain evidence="1 2">3C-UT</strain>
    </source>
</reference>
<dbReference type="Proteomes" id="UP001558101">
    <property type="component" value="Unassembled WGS sequence"/>
</dbReference>
<proteinExistence type="predicted"/>
<evidence type="ECO:0000313" key="1">
    <source>
        <dbReference type="EMBL" id="MEX3170757.1"/>
    </source>
</evidence>
<keyword evidence="2" id="KW-1185">Reference proteome</keyword>
<dbReference type="SUPFAM" id="SSF52309">
    <property type="entry name" value="N-(deoxy)ribosyltransferase-like"/>
    <property type="match status" value="1"/>
</dbReference>
<accession>A0ABV3UBA2</accession>
<organism evidence="1 2">
    <name type="scientific">Serratia quinivorans</name>
    <dbReference type="NCBI Taxonomy" id="137545"/>
    <lineage>
        <taxon>Bacteria</taxon>
        <taxon>Pseudomonadati</taxon>
        <taxon>Pseudomonadota</taxon>
        <taxon>Gammaproteobacteria</taxon>
        <taxon>Enterobacterales</taxon>
        <taxon>Yersiniaceae</taxon>
        <taxon>Serratia</taxon>
    </lineage>
</organism>
<dbReference type="InterPro" id="IPR025518">
    <property type="entry name" value="DUF4406"/>
</dbReference>
<dbReference type="RefSeq" id="WP_368453049.1">
    <property type="nucleotide sequence ID" value="NZ_JBFQXQ010000001.1"/>
</dbReference>